<evidence type="ECO:0000256" key="4">
    <source>
        <dbReference type="ARBA" id="ARBA00022448"/>
    </source>
</evidence>
<proteinExistence type="inferred from homology"/>
<dbReference type="OMA" id="YAVETHT"/>
<feature type="domain" description="Cadherin" evidence="15">
    <location>
        <begin position="414"/>
        <end position="498"/>
    </location>
</feature>
<dbReference type="CDD" id="cd11304">
    <property type="entry name" value="Cadherin_repeat"/>
    <property type="match status" value="3"/>
</dbReference>
<dbReference type="FunFam" id="3.40.50.10580:FF:000001">
    <property type="entry name" value="V-type proton ATPase subunit F"/>
    <property type="match status" value="1"/>
</dbReference>
<sequence length="879" mass="96422">MAGGLIRGKLIAIIGDEDTVTGFLLGGIGELNKNRKPNFLVVEKETSVTEIEETFRSFLNRDDIGIILINQFIAEMIRHAIDAHTISIPAVLEIPSKEHPYDATKDSILRRAKGMFTVDDLRILYISFICCTGHQSTIAMPPPLEILLLVLSFYVQMTSGDQCSGGGNIFREIHENSPSGTFVANLSVFGDPVTSTVKFCLSGTDADWFYLDGKNIWLNVSSGKTLDREALNSSVLLVTLTCSEEGFPAVHYRIIVQVLNQNDNIPTFLEESVAAQNISELTEVDSVVFTAQAMDLDGDILMYVIDQTTGDFKYFHMDLPSNGKVLLSRPLDYESKQELEVVIHAVEISTRERYGTSARVRITVLDGDDQYPYFLPCIYMPHDGLNVCVSPTYRANITVGMEQTVPLVFSPGPIIAEDGDRGILAPIVYSFLSGSDSEMFHIDNVTGSISLTHPVEISSSLSILVLKVMASQVGDPRKYAIAEVEIRVMATNHHAPFFGSTEYQAFVQEDPSPAALVRTYSGKLLSLLPSDGDFHNGTNPHIRLSLNSLSNNSQLFQITQSGLLIARTNQLQPTKRYLLQVIARDEESGEAANCSVVVNVLAYGQSAPLDPSEPRLMFTVPDLPIVAGGLGALVILFGILLFFLIWTLRGHRQQQHRRSRTSLVTEKHPSVAEEQGYQNAAYMESPGEENSSQERTPVHLPTGKTTKKEPSTADGHPAKQQQKKAPAVAVISPGNQCVERSPFKNGKDKEADTLNAIPHTHLDGEKDLHSGKVGITQALVSNEQEENHPLKSRPAESYIFHPSSAQPSNPAASKQTAEKQDGAVLWPDPPVLSRLPVVEEVNEEAVETEGDQTEQHPPMGSEIITPASLMQLPEDSIEC</sequence>
<feature type="compositionally biased region" description="Low complexity" evidence="13">
    <location>
        <begin position="718"/>
        <end position="728"/>
    </location>
</feature>
<dbReference type="GO" id="GO:0033180">
    <property type="term" value="C:proton-transporting V-type ATPase, V1 domain"/>
    <property type="evidence" value="ECO:0007669"/>
    <property type="project" value="InterPro"/>
</dbReference>
<evidence type="ECO:0000256" key="8">
    <source>
        <dbReference type="ARBA" id="ARBA00030311"/>
    </source>
</evidence>
<evidence type="ECO:0000313" key="16">
    <source>
        <dbReference type="EMBL" id="OCT87174.1"/>
    </source>
</evidence>
<dbReference type="SUPFAM" id="SSF159468">
    <property type="entry name" value="AtpF-like"/>
    <property type="match status" value="1"/>
</dbReference>
<comment type="subcellular location">
    <subcellularLocation>
        <location evidence="1">Membrane</location>
    </subcellularLocation>
</comment>
<feature type="region of interest" description="Disordered" evidence="13">
    <location>
        <begin position="655"/>
        <end position="728"/>
    </location>
</feature>
<dbReference type="InterPro" id="IPR005772">
    <property type="entry name" value="ATPase_V1-cplx_fsu_euk"/>
</dbReference>
<protein>
    <recommendedName>
        <fullName evidence="3">V-type proton ATPase subunit F</fullName>
    </recommendedName>
    <alternativeName>
        <fullName evidence="9">V-ATPase 14 kDa subunit</fullName>
    </alternativeName>
    <alternativeName>
        <fullName evidence="11">V-type proton ATPase subunit f</fullName>
    </alternativeName>
    <alternativeName>
        <fullName evidence="8">Vacuolar proton pump subunit F</fullName>
    </alternativeName>
</protein>
<feature type="domain" description="Cadherin" evidence="15">
    <location>
        <begin position="499"/>
        <end position="616"/>
    </location>
</feature>
<accession>A0A974D7T3</accession>
<feature type="domain" description="Cadherin" evidence="15">
    <location>
        <begin position="270"/>
        <end position="374"/>
    </location>
</feature>
<feature type="compositionally biased region" description="Acidic residues" evidence="13">
    <location>
        <begin position="840"/>
        <end position="852"/>
    </location>
</feature>
<evidence type="ECO:0000256" key="2">
    <source>
        <dbReference type="ARBA" id="ARBA00010148"/>
    </source>
</evidence>
<dbReference type="Proteomes" id="UP000694892">
    <property type="component" value="Chromosome 3S"/>
</dbReference>
<keyword evidence="6" id="KW-0406">Ion transport</keyword>
<keyword evidence="12" id="KW-0106">Calcium</keyword>
<dbReference type="GO" id="GO:0005509">
    <property type="term" value="F:calcium ion binding"/>
    <property type="evidence" value="ECO:0007669"/>
    <property type="project" value="UniProtKB-UniRule"/>
</dbReference>
<keyword evidence="5" id="KW-0375">Hydrogen ion transport</keyword>
<dbReference type="PANTHER" id="PTHR13861">
    <property type="entry name" value="VACUOLAR ATP SYNTHASE SUBUNIT F"/>
    <property type="match status" value="1"/>
</dbReference>
<keyword evidence="7 14" id="KW-0472">Membrane</keyword>
<dbReference type="NCBIfam" id="TIGR01101">
    <property type="entry name" value="V_ATP_synt_F"/>
    <property type="match status" value="1"/>
</dbReference>
<keyword evidence="14" id="KW-0812">Transmembrane</keyword>
<dbReference type="Gene3D" id="3.40.50.10580">
    <property type="entry name" value="ATPase, V1 complex, subunit F"/>
    <property type="match status" value="1"/>
</dbReference>
<dbReference type="SUPFAM" id="SSF49313">
    <property type="entry name" value="Cadherin-like"/>
    <property type="match status" value="4"/>
</dbReference>
<dbReference type="GO" id="GO:0046961">
    <property type="term" value="F:proton-transporting ATPase activity, rotational mechanism"/>
    <property type="evidence" value="ECO:0007669"/>
    <property type="project" value="InterPro"/>
</dbReference>
<keyword evidence="4" id="KW-0813">Transport</keyword>
<evidence type="ECO:0000256" key="14">
    <source>
        <dbReference type="SAM" id="Phobius"/>
    </source>
</evidence>
<keyword evidence="14" id="KW-1133">Transmembrane helix</keyword>
<feature type="compositionally biased region" description="Low complexity" evidence="13">
    <location>
        <begin position="802"/>
        <end position="813"/>
    </location>
</feature>
<evidence type="ECO:0000256" key="6">
    <source>
        <dbReference type="ARBA" id="ARBA00023065"/>
    </source>
</evidence>
<feature type="transmembrane region" description="Helical" evidence="14">
    <location>
        <begin position="625"/>
        <end position="648"/>
    </location>
</feature>
<evidence type="ECO:0000256" key="1">
    <source>
        <dbReference type="ARBA" id="ARBA00004370"/>
    </source>
</evidence>
<comment type="similarity">
    <text evidence="2">Belongs to the V-ATPase F subunit family.</text>
</comment>
<evidence type="ECO:0000256" key="12">
    <source>
        <dbReference type="PROSITE-ProRule" id="PRU00043"/>
    </source>
</evidence>
<dbReference type="InterPro" id="IPR015919">
    <property type="entry name" value="Cadherin-like_sf"/>
</dbReference>
<dbReference type="AlphaFoldDB" id="A0A974D7T3"/>
<dbReference type="PROSITE" id="PS50268">
    <property type="entry name" value="CADHERIN_2"/>
    <property type="match status" value="4"/>
</dbReference>
<dbReference type="EMBL" id="CM004471">
    <property type="protein sequence ID" value="OCT87174.1"/>
    <property type="molecule type" value="Genomic_DNA"/>
</dbReference>
<dbReference type="PANTHER" id="PTHR13861:SF2">
    <property type="entry name" value="V-TYPE PROTON ATPASE SUBUNIT F"/>
    <property type="match status" value="1"/>
</dbReference>
<evidence type="ECO:0000256" key="11">
    <source>
        <dbReference type="ARBA" id="ARBA00071100"/>
    </source>
</evidence>
<feature type="domain" description="Cadherin" evidence="15">
    <location>
        <begin position="172"/>
        <end position="268"/>
    </location>
</feature>
<name>A0A974D7T3_XENLA</name>
<dbReference type="SMART" id="SM00112">
    <property type="entry name" value="CA"/>
    <property type="match status" value="4"/>
</dbReference>
<comment type="function">
    <text evidence="10">Subunit of the V1 complex of vacuolar(H+)-ATPase (V-ATPase), a multisubunit enzyme composed of a peripheral complex (V1) that hydrolyzes ATP and a membrane integral complex (V0) that translocates protons. V-ATPase is responsible for acidifying and maintaining the pH of intracellular compartments and in some cell types, is targeted to the plasma membrane, where it is responsible for acidifying the extracellular environment.</text>
</comment>
<evidence type="ECO:0000256" key="7">
    <source>
        <dbReference type="ARBA" id="ARBA00023136"/>
    </source>
</evidence>
<dbReference type="InterPro" id="IPR036906">
    <property type="entry name" value="ATPase_V1_fsu_sf"/>
</dbReference>
<evidence type="ECO:0000256" key="10">
    <source>
        <dbReference type="ARBA" id="ARBA00045737"/>
    </source>
</evidence>
<organism evidence="16 17">
    <name type="scientific">Xenopus laevis</name>
    <name type="common">African clawed frog</name>
    <dbReference type="NCBI Taxonomy" id="8355"/>
    <lineage>
        <taxon>Eukaryota</taxon>
        <taxon>Metazoa</taxon>
        <taxon>Chordata</taxon>
        <taxon>Craniata</taxon>
        <taxon>Vertebrata</taxon>
        <taxon>Euteleostomi</taxon>
        <taxon>Amphibia</taxon>
        <taxon>Batrachia</taxon>
        <taxon>Anura</taxon>
        <taxon>Pipoidea</taxon>
        <taxon>Pipidae</taxon>
        <taxon>Xenopodinae</taxon>
        <taxon>Xenopus</taxon>
        <taxon>Xenopus</taxon>
    </lineage>
</organism>
<dbReference type="GO" id="GO:0007156">
    <property type="term" value="P:homophilic cell adhesion via plasma membrane adhesion molecules"/>
    <property type="evidence" value="ECO:0007669"/>
    <property type="project" value="InterPro"/>
</dbReference>
<feature type="region of interest" description="Disordered" evidence="13">
    <location>
        <begin position="800"/>
        <end position="879"/>
    </location>
</feature>
<evidence type="ECO:0000313" key="17">
    <source>
        <dbReference type="Proteomes" id="UP000694892"/>
    </source>
</evidence>
<evidence type="ECO:0000256" key="9">
    <source>
        <dbReference type="ARBA" id="ARBA00032267"/>
    </source>
</evidence>
<dbReference type="Pfam" id="PF01990">
    <property type="entry name" value="ATP-synt_F"/>
    <property type="match status" value="1"/>
</dbReference>
<dbReference type="InterPro" id="IPR008218">
    <property type="entry name" value="ATPase_V1-cplx_f_g_su"/>
</dbReference>
<evidence type="ECO:0000259" key="15">
    <source>
        <dbReference type="PROSITE" id="PS50268"/>
    </source>
</evidence>
<dbReference type="Gene3D" id="2.60.40.60">
    <property type="entry name" value="Cadherins"/>
    <property type="match status" value="4"/>
</dbReference>
<evidence type="ECO:0000256" key="3">
    <source>
        <dbReference type="ARBA" id="ARBA00013430"/>
    </source>
</evidence>
<gene>
    <name evidence="16" type="ORF">XELAEV_18020870mg</name>
</gene>
<dbReference type="PRINTS" id="PR00205">
    <property type="entry name" value="CADHERIN"/>
</dbReference>
<reference evidence="17" key="1">
    <citation type="journal article" date="2016" name="Nature">
        <title>Genome evolution in the allotetraploid frog Xenopus laevis.</title>
        <authorList>
            <person name="Session A.M."/>
            <person name="Uno Y."/>
            <person name="Kwon T."/>
            <person name="Chapman J.A."/>
            <person name="Toyoda A."/>
            <person name="Takahashi S."/>
            <person name="Fukui A."/>
            <person name="Hikosaka A."/>
            <person name="Suzuki A."/>
            <person name="Kondo M."/>
            <person name="van Heeringen S.J."/>
            <person name="Quigley I."/>
            <person name="Heinz S."/>
            <person name="Ogino H."/>
            <person name="Ochi H."/>
            <person name="Hellsten U."/>
            <person name="Lyons J.B."/>
            <person name="Simakov O."/>
            <person name="Putnam N."/>
            <person name="Stites J."/>
            <person name="Kuroki Y."/>
            <person name="Tanaka T."/>
            <person name="Michiue T."/>
            <person name="Watanabe M."/>
            <person name="Bogdanovic O."/>
            <person name="Lister R."/>
            <person name="Georgiou G."/>
            <person name="Paranjpe S.S."/>
            <person name="van Kruijsbergen I."/>
            <person name="Shu S."/>
            <person name="Carlson J."/>
            <person name="Kinoshita T."/>
            <person name="Ohta Y."/>
            <person name="Mawaribuchi S."/>
            <person name="Jenkins J."/>
            <person name="Grimwood J."/>
            <person name="Schmutz J."/>
            <person name="Mitros T."/>
            <person name="Mozaffari S.V."/>
            <person name="Suzuki Y."/>
            <person name="Haramoto Y."/>
            <person name="Yamamoto T.S."/>
            <person name="Takagi C."/>
            <person name="Heald R."/>
            <person name="Miller K."/>
            <person name="Haudenschild C."/>
            <person name="Kitzman J."/>
            <person name="Nakayama T."/>
            <person name="Izutsu Y."/>
            <person name="Robert J."/>
            <person name="Fortriede J."/>
            <person name="Burns K."/>
            <person name="Lotay V."/>
            <person name="Karimi K."/>
            <person name="Yasuoka Y."/>
            <person name="Dichmann D.S."/>
            <person name="Flajnik M.F."/>
            <person name="Houston D.W."/>
            <person name="Shendure J."/>
            <person name="DuPasquier L."/>
            <person name="Vize P.D."/>
            <person name="Zorn A.M."/>
            <person name="Ito M."/>
            <person name="Marcotte E.M."/>
            <person name="Wallingford J.B."/>
            <person name="Ito Y."/>
            <person name="Asashima M."/>
            <person name="Ueno N."/>
            <person name="Matsuda Y."/>
            <person name="Veenstra G.J."/>
            <person name="Fujiyama A."/>
            <person name="Harland R.M."/>
            <person name="Taira M."/>
            <person name="Rokhsar D.S."/>
        </authorList>
    </citation>
    <scope>NUCLEOTIDE SEQUENCE [LARGE SCALE GENOMIC DNA]</scope>
    <source>
        <strain evidence="17">J</strain>
    </source>
</reference>
<evidence type="ECO:0000256" key="5">
    <source>
        <dbReference type="ARBA" id="ARBA00022781"/>
    </source>
</evidence>
<dbReference type="InterPro" id="IPR002126">
    <property type="entry name" value="Cadherin-like_dom"/>
</dbReference>
<evidence type="ECO:0000256" key="13">
    <source>
        <dbReference type="SAM" id="MobiDB-lite"/>
    </source>
</evidence>